<sequence>MRRRSAIAALTALLVRLQQRMLAAVSTTECPRAALYILPALPNVKSEQTWSLVKSTYIETVKKLAPAGAISDVIPWSTEPKNGGLAVHTILLFSGSCEAGKAAARALHVKLLGNVRSLFYVPAPRAKSLFGDVYMVTLSHPYLADGRGAELSAPTAPTGTNLAAQFSITWWDTPPSMIGEIQAAAFKAAILKQLPAGAGVYFTTMITEGVSYRFGNHWRASTAPISPRLSPAWRMRYPPASCKIEVQNTFQDVVADIEGVKGAQTDPQPTDLRTEKRPLLLYNP</sequence>
<evidence type="ECO:0000313" key="3">
    <source>
        <dbReference type="Proteomes" id="UP001205105"/>
    </source>
</evidence>
<evidence type="ECO:0000313" key="2">
    <source>
        <dbReference type="EMBL" id="KAI7836276.1"/>
    </source>
</evidence>
<protein>
    <submittedName>
        <fullName evidence="2">Uncharacterized protein</fullName>
    </submittedName>
</protein>
<organism evidence="2 3">
    <name type="scientific">Chlorella ohadii</name>
    <dbReference type="NCBI Taxonomy" id="2649997"/>
    <lineage>
        <taxon>Eukaryota</taxon>
        <taxon>Viridiplantae</taxon>
        <taxon>Chlorophyta</taxon>
        <taxon>core chlorophytes</taxon>
        <taxon>Trebouxiophyceae</taxon>
        <taxon>Chlorellales</taxon>
        <taxon>Chlorellaceae</taxon>
        <taxon>Chlorella clade</taxon>
        <taxon>Chlorella</taxon>
    </lineage>
</organism>
<accession>A0AAD5DGC3</accession>
<feature type="chain" id="PRO_5042127579" evidence="1">
    <location>
        <begin position="24"/>
        <end position="284"/>
    </location>
</feature>
<keyword evidence="3" id="KW-1185">Reference proteome</keyword>
<name>A0AAD5DGC3_9CHLO</name>
<dbReference type="AlphaFoldDB" id="A0AAD5DGC3"/>
<gene>
    <name evidence="2" type="ORF">COHA_009864</name>
</gene>
<feature type="signal peptide" evidence="1">
    <location>
        <begin position="1"/>
        <end position="23"/>
    </location>
</feature>
<proteinExistence type="predicted"/>
<reference evidence="2" key="1">
    <citation type="submission" date="2020-11" db="EMBL/GenBank/DDBJ databases">
        <title>Chlorella ohadii genome sequencing and assembly.</title>
        <authorList>
            <person name="Murik O."/>
            <person name="Treves H."/>
            <person name="Kedem I."/>
            <person name="Shotland Y."/>
            <person name="Kaplan A."/>
        </authorList>
    </citation>
    <scope>NUCLEOTIDE SEQUENCE</scope>
    <source>
        <strain evidence="2">1</strain>
    </source>
</reference>
<keyword evidence="1" id="KW-0732">Signal</keyword>
<comment type="caution">
    <text evidence="2">The sequence shown here is derived from an EMBL/GenBank/DDBJ whole genome shotgun (WGS) entry which is preliminary data.</text>
</comment>
<dbReference type="Proteomes" id="UP001205105">
    <property type="component" value="Unassembled WGS sequence"/>
</dbReference>
<dbReference type="EMBL" id="JADXDR010000196">
    <property type="protein sequence ID" value="KAI7836276.1"/>
    <property type="molecule type" value="Genomic_DNA"/>
</dbReference>
<evidence type="ECO:0000256" key="1">
    <source>
        <dbReference type="SAM" id="SignalP"/>
    </source>
</evidence>